<evidence type="ECO:0000313" key="2">
    <source>
        <dbReference type="EMBL" id="GAB09798.1"/>
    </source>
</evidence>
<protein>
    <recommendedName>
        <fullName evidence="1">DUF7701 domain-containing protein</fullName>
    </recommendedName>
</protein>
<dbReference type="AlphaFoldDB" id="G7H1S3"/>
<feature type="domain" description="DUF7701" evidence="1">
    <location>
        <begin position="3"/>
        <end position="92"/>
    </location>
</feature>
<reference evidence="2 3" key="1">
    <citation type="submission" date="2011-11" db="EMBL/GenBank/DDBJ databases">
        <title>Whole genome shotgun sequence of Gordonia araii NBRC 100433.</title>
        <authorList>
            <person name="Yoshida Y."/>
            <person name="Hosoyama A."/>
            <person name="Tsuchikane K."/>
            <person name="Katsumata H."/>
            <person name="Yamazaki S."/>
            <person name="Fujita N."/>
        </authorList>
    </citation>
    <scope>NUCLEOTIDE SEQUENCE [LARGE SCALE GENOMIC DNA]</scope>
    <source>
        <strain evidence="2 3">NBRC 100433</strain>
    </source>
</reference>
<dbReference type="Pfam" id="PF24792">
    <property type="entry name" value="DUF7701"/>
    <property type="match status" value="1"/>
</dbReference>
<dbReference type="RefSeq" id="WP_007321873.1">
    <property type="nucleotide sequence ID" value="NZ_BAEE01000047.1"/>
</dbReference>
<dbReference type="OrthoDB" id="4763567at2"/>
<evidence type="ECO:0000313" key="3">
    <source>
        <dbReference type="Proteomes" id="UP000035088"/>
    </source>
</evidence>
<sequence length="95" mass="10274">MTTYLERDADLVRQCLPAGVVAPDDSDDLFLMYAVLLRAKGAGTEAADVHDAWSAWMIGIDPGHESIRPFADLDPETRGEDGPYLLAIRAAAARS</sequence>
<dbReference type="Proteomes" id="UP000035088">
    <property type="component" value="Unassembled WGS sequence"/>
</dbReference>
<organism evidence="2 3">
    <name type="scientific">Gordonia araii NBRC 100433</name>
    <dbReference type="NCBI Taxonomy" id="1073574"/>
    <lineage>
        <taxon>Bacteria</taxon>
        <taxon>Bacillati</taxon>
        <taxon>Actinomycetota</taxon>
        <taxon>Actinomycetes</taxon>
        <taxon>Mycobacteriales</taxon>
        <taxon>Gordoniaceae</taxon>
        <taxon>Gordonia</taxon>
    </lineage>
</organism>
<keyword evidence="3" id="KW-1185">Reference proteome</keyword>
<comment type="caution">
    <text evidence="2">The sequence shown here is derived from an EMBL/GenBank/DDBJ whole genome shotgun (WGS) entry which is preliminary data.</text>
</comment>
<proteinExistence type="predicted"/>
<evidence type="ECO:0000259" key="1">
    <source>
        <dbReference type="Pfam" id="PF24792"/>
    </source>
</evidence>
<accession>G7H1S3</accession>
<dbReference type="InterPro" id="IPR056118">
    <property type="entry name" value="DUF7701"/>
</dbReference>
<gene>
    <name evidence="2" type="ORF">GOARA_047_00330</name>
</gene>
<dbReference type="STRING" id="1073574.GOARA_047_00330"/>
<dbReference type="EMBL" id="BAEE01000047">
    <property type="protein sequence ID" value="GAB09798.1"/>
    <property type="molecule type" value="Genomic_DNA"/>
</dbReference>
<name>G7H1S3_9ACTN</name>